<dbReference type="InterPro" id="IPR000832">
    <property type="entry name" value="GPCR_2_secretin-like"/>
</dbReference>
<keyword evidence="7" id="KW-1015">Disulfide bond</keyword>
<comment type="subcellular location">
    <subcellularLocation>
        <location evidence="1">Membrane</location>
        <topology evidence="1">Multi-pass membrane protein</topology>
    </subcellularLocation>
</comment>
<dbReference type="GO" id="GO:0007189">
    <property type="term" value="P:adenylate cyclase-activating G protein-coupled receptor signaling pathway"/>
    <property type="evidence" value="ECO:0007669"/>
    <property type="project" value="TreeGrafter"/>
</dbReference>
<dbReference type="SMART" id="SM00303">
    <property type="entry name" value="GPS"/>
    <property type="match status" value="1"/>
</dbReference>
<keyword evidence="15" id="KW-1185">Reference proteome</keyword>
<organism evidence="14 15">
    <name type="scientific">Coregonus suidteri</name>
    <dbReference type="NCBI Taxonomy" id="861788"/>
    <lineage>
        <taxon>Eukaryota</taxon>
        <taxon>Metazoa</taxon>
        <taxon>Chordata</taxon>
        <taxon>Craniata</taxon>
        <taxon>Vertebrata</taxon>
        <taxon>Euteleostomi</taxon>
        <taxon>Actinopterygii</taxon>
        <taxon>Neopterygii</taxon>
        <taxon>Teleostei</taxon>
        <taxon>Protacanthopterygii</taxon>
        <taxon>Salmoniformes</taxon>
        <taxon>Salmonidae</taxon>
        <taxon>Coregoninae</taxon>
        <taxon>Coregonus</taxon>
    </lineage>
</organism>
<accession>A0AAN8L4D6</accession>
<feature type="domain" description="Pentraxin (PTX)" evidence="13">
    <location>
        <begin position="20"/>
        <end position="221"/>
    </location>
</feature>
<dbReference type="GO" id="GO:0004930">
    <property type="term" value="F:G protein-coupled receptor activity"/>
    <property type="evidence" value="ECO:0007669"/>
    <property type="project" value="InterPro"/>
</dbReference>
<feature type="compositionally biased region" description="Polar residues" evidence="9">
    <location>
        <begin position="996"/>
        <end position="1015"/>
    </location>
</feature>
<evidence type="ECO:0000256" key="5">
    <source>
        <dbReference type="ARBA" id="ARBA00022989"/>
    </source>
</evidence>
<evidence type="ECO:0000256" key="6">
    <source>
        <dbReference type="ARBA" id="ARBA00023136"/>
    </source>
</evidence>
<sequence>MSVCDIGSVSVPGSPGSSLWGKKVVFMGRHCVWQLDKGCVVPPLEELSVCVLLHREIATAEWTGFVYKAPGERQVELGLAGRGGFLVAWLFGHQWSVPEDLPLKCWHNVCLTWSIHSERLQLYINGSSRLDAHVNATLPRRLAHNGTLTLGVSHNIVGGVMEFENGKNFLGAISLFRMWGHEQTAEELRAHSCVDGNVVRWDTNDWDYQICLPEDDTNLQCGSFPNVTASPPAVPNTTPGSPTSTNISGPIGLSTTKEPSDLNSTGTGIASTFYRVHIKLNMTTTVTGNDPRKTIQKWDTDARNVTTTQRLINDLLSGIHFVEEIQVDSRDVHVSHIEPGSCPEDTHESIRGVYIWPITDAQKAETMICEKNSGARASRICELDGVTEKAKWGEPNLKACKPVITISDLDNVTVTANNSADVVDMIEDLLGVEGDLSDSQLATVVQKLDEVLGVSTVTPALGEDIVSIIADILGSSSDLSAVANNILGITGSVGDQMDFPEESQNVTVPSLALSMINVDPGQFQGLTFGVSSFSTGLAPEIFVNQTFMSQPCDGRVVSISLPHALQNFFPEENKKKRVQFHFYGIQELFRVMPSTTYEDPKTNWTLNSYVVSASVNNSNVSNLRNPVVVTLSHLKPKEKNDKVACVHWDFQKNNGSGGWDSNGCETLPSITAYQTTCHCYHLTHFGVLLDVSRTPISEADQQTLMVISYLGCGVSSIFLGISLLTYMVFEKLRRDYPSKILINLTVALLGLNLVFLLDSWLSSFGCYGLCITTAATLHYFLLASFTWMGLEAVHMYFALVKVFNVYIPSYILKFCALGWGIPLVIVSLVLAIEKDAYGSVLSEASLDSLQGSEPFCWMQSNVFFYITVMAFVLLVLVFNMVVFIVVLVQIRHMQTNKPTATVNKRSAMYDLRAVASFTFLLGLTWPIAFFTWGPARVPMLYLFSVLNSLQGFFIFVFHCLMKENVRKQWIHLCCGRFRLNDYSDWSRSVTVGGKTKQNQLVHRSPSVKSDNTSSRKISDDSTTASCSSAPPYHQGA</sequence>
<keyword evidence="3 10" id="KW-0812">Transmembrane</keyword>
<proteinExistence type="inferred from homology"/>
<protein>
    <submittedName>
        <fullName evidence="14">Uncharacterized protein</fullName>
    </submittedName>
</protein>
<evidence type="ECO:0000256" key="1">
    <source>
        <dbReference type="ARBA" id="ARBA00004141"/>
    </source>
</evidence>
<dbReference type="SUPFAM" id="SSF49899">
    <property type="entry name" value="Concanavalin A-like lectins/glucanases"/>
    <property type="match status" value="1"/>
</dbReference>
<feature type="compositionally biased region" description="Low complexity" evidence="9">
    <location>
        <begin position="1020"/>
        <end position="1036"/>
    </location>
</feature>
<evidence type="ECO:0000256" key="10">
    <source>
        <dbReference type="SAM" id="Phobius"/>
    </source>
</evidence>
<feature type="transmembrane region" description="Helical" evidence="10">
    <location>
        <begin position="740"/>
        <end position="757"/>
    </location>
</feature>
<dbReference type="GO" id="GO:0005886">
    <property type="term" value="C:plasma membrane"/>
    <property type="evidence" value="ECO:0007669"/>
    <property type="project" value="TreeGrafter"/>
</dbReference>
<feature type="transmembrane region" description="Helical" evidence="10">
    <location>
        <begin position="706"/>
        <end position="728"/>
    </location>
</feature>
<evidence type="ECO:0000259" key="13">
    <source>
        <dbReference type="PROSITE" id="PS51828"/>
    </source>
</evidence>
<dbReference type="AlphaFoldDB" id="A0AAN8L4D6"/>
<evidence type="ECO:0000313" key="15">
    <source>
        <dbReference type="Proteomes" id="UP001356427"/>
    </source>
</evidence>
<keyword evidence="5 10" id="KW-1133">Transmembrane helix</keyword>
<dbReference type="PROSITE" id="PS51828">
    <property type="entry name" value="PTX_2"/>
    <property type="match status" value="1"/>
</dbReference>
<dbReference type="SUPFAM" id="SSF81321">
    <property type="entry name" value="Family A G protein-coupled receptor-like"/>
    <property type="match status" value="1"/>
</dbReference>
<dbReference type="PANTHER" id="PTHR12011:SF277">
    <property type="entry name" value="ADHESION G-PROTEIN COUPLED RECEPTOR G4"/>
    <property type="match status" value="1"/>
</dbReference>
<dbReference type="Pfam" id="PF00002">
    <property type="entry name" value="7tm_2"/>
    <property type="match status" value="1"/>
</dbReference>
<dbReference type="InterPro" id="IPR000203">
    <property type="entry name" value="GPS"/>
</dbReference>
<evidence type="ECO:0000256" key="7">
    <source>
        <dbReference type="ARBA" id="ARBA00023157"/>
    </source>
</evidence>
<feature type="region of interest" description="Disordered" evidence="9">
    <location>
        <begin position="996"/>
        <end position="1036"/>
    </location>
</feature>
<dbReference type="InterPro" id="IPR017983">
    <property type="entry name" value="GPCR_2_secretin-like_CS"/>
</dbReference>
<feature type="transmembrane region" description="Helical" evidence="10">
    <location>
        <begin position="909"/>
        <end position="933"/>
    </location>
</feature>
<feature type="domain" description="GAIN-B" evidence="11">
    <location>
        <begin position="533"/>
        <end position="695"/>
    </location>
</feature>
<evidence type="ECO:0000259" key="11">
    <source>
        <dbReference type="PROSITE" id="PS50221"/>
    </source>
</evidence>
<evidence type="ECO:0000256" key="3">
    <source>
        <dbReference type="ARBA" id="ARBA00022692"/>
    </source>
</evidence>
<reference evidence="14 15" key="1">
    <citation type="submission" date="2021-04" db="EMBL/GenBank/DDBJ databases">
        <authorList>
            <person name="De Guttry C."/>
            <person name="Zahm M."/>
            <person name="Klopp C."/>
            <person name="Cabau C."/>
            <person name="Louis A."/>
            <person name="Berthelot C."/>
            <person name="Parey E."/>
            <person name="Roest Crollius H."/>
            <person name="Montfort J."/>
            <person name="Robinson-Rechavi M."/>
            <person name="Bucao C."/>
            <person name="Bouchez O."/>
            <person name="Gislard M."/>
            <person name="Lluch J."/>
            <person name="Milhes M."/>
            <person name="Lampietro C."/>
            <person name="Lopez Roques C."/>
            <person name="Donnadieu C."/>
            <person name="Braasch I."/>
            <person name="Desvignes T."/>
            <person name="Postlethwait J."/>
            <person name="Bobe J."/>
            <person name="Wedekind C."/>
            <person name="Guiguen Y."/>
        </authorList>
    </citation>
    <scope>NUCLEOTIDE SEQUENCE [LARGE SCALE GENOMIC DNA]</scope>
    <source>
        <strain evidence="14">Cs_M1</strain>
        <tissue evidence="14">Blood</tissue>
    </source>
</reference>
<dbReference type="InterPro" id="IPR013320">
    <property type="entry name" value="ConA-like_dom_sf"/>
</dbReference>
<feature type="domain" description="G-protein coupled receptors family 2 profile 2" evidence="12">
    <location>
        <begin position="704"/>
        <end position="962"/>
    </location>
</feature>
<evidence type="ECO:0000313" key="14">
    <source>
        <dbReference type="EMBL" id="KAK6298856.1"/>
    </source>
</evidence>
<evidence type="ECO:0000256" key="4">
    <source>
        <dbReference type="ARBA" id="ARBA00022729"/>
    </source>
</evidence>
<dbReference type="Pfam" id="PF13385">
    <property type="entry name" value="Laminin_G_3"/>
    <property type="match status" value="1"/>
</dbReference>
<dbReference type="InterPro" id="IPR017981">
    <property type="entry name" value="GPCR_2-like_7TM"/>
</dbReference>
<dbReference type="FunFam" id="1.20.1070.10:FF:000043">
    <property type="entry name" value="adhesion G-protein coupled receptor G2 isoform X1"/>
    <property type="match status" value="1"/>
</dbReference>
<dbReference type="PROSITE" id="PS00650">
    <property type="entry name" value="G_PROTEIN_RECEP_F2_2"/>
    <property type="match status" value="1"/>
</dbReference>
<dbReference type="CDD" id="cd15997">
    <property type="entry name" value="7tmB2_GPR112"/>
    <property type="match status" value="1"/>
</dbReference>
<dbReference type="Gene3D" id="2.60.220.50">
    <property type="match status" value="1"/>
</dbReference>
<dbReference type="Gene3D" id="2.60.120.200">
    <property type="match status" value="1"/>
</dbReference>
<comment type="caution">
    <text evidence="14">The sequence shown here is derived from an EMBL/GenBank/DDBJ whole genome shotgun (WGS) entry which is preliminary data.</text>
</comment>
<dbReference type="Pfam" id="PF01825">
    <property type="entry name" value="GPS"/>
    <property type="match status" value="1"/>
</dbReference>
<gene>
    <name evidence="14" type="ORF">J4Q44_G00303660</name>
</gene>
<comment type="caution">
    <text evidence="8">Lacks conserved residue(s) required for the propagation of feature annotation.</text>
</comment>
<dbReference type="InterPro" id="IPR057244">
    <property type="entry name" value="GAIN_B"/>
</dbReference>
<dbReference type="GO" id="GO:0007166">
    <property type="term" value="P:cell surface receptor signaling pathway"/>
    <property type="evidence" value="ECO:0007669"/>
    <property type="project" value="InterPro"/>
</dbReference>
<dbReference type="EMBL" id="JAGTTL010000029">
    <property type="protein sequence ID" value="KAK6298856.1"/>
    <property type="molecule type" value="Genomic_DNA"/>
</dbReference>
<name>A0AAN8L4D6_9TELE</name>
<dbReference type="Gene3D" id="1.20.1070.10">
    <property type="entry name" value="Rhodopsin 7-helix transmembrane proteins"/>
    <property type="match status" value="1"/>
</dbReference>
<dbReference type="SMART" id="SM00159">
    <property type="entry name" value="PTX"/>
    <property type="match status" value="1"/>
</dbReference>
<evidence type="ECO:0000256" key="9">
    <source>
        <dbReference type="SAM" id="MobiDB-lite"/>
    </source>
</evidence>
<evidence type="ECO:0000256" key="2">
    <source>
        <dbReference type="ARBA" id="ARBA00007343"/>
    </source>
</evidence>
<dbReference type="PROSITE" id="PS50261">
    <property type="entry name" value="G_PROTEIN_RECEP_F2_4"/>
    <property type="match status" value="1"/>
</dbReference>
<dbReference type="InterPro" id="IPR046338">
    <property type="entry name" value="GAIN_dom_sf"/>
</dbReference>
<dbReference type="InterPro" id="IPR001759">
    <property type="entry name" value="PTX_dom"/>
</dbReference>
<keyword evidence="6 10" id="KW-0472">Membrane</keyword>
<feature type="transmembrane region" description="Helical" evidence="10">
    <location>
        <begin position="939"/>
        <end position="960"/>
    </location>
</feature>
<evidence type="ECO:0000259" key="12">
    <source>
        <dbReference type="PROSITE" id="PS50261"/>
    </source>
</evidence>
<dbReference type="PANTHER" id="PTHR12011">
    <property type="entry name" value="ADHESION G-PROTEIN COUPLED RECEPTOR"/>
    <property type="match status" value="1"/>
</dbReference>
<dbReference type="PROSITE" id="PS50221">
    <property type="entry name" value="GAIN_B"/>
    <property type="match status" value="1"/>
</dbReference>
<dbReference type="Proteomes" id="UP001356427">
    <property type="component" value="Unassembled WGS sequence"/>
</dbReference>
<evidence type="ECO:0000256" key="8">
    <source>
        <dbReference type="PROSITE-ProRule" id="PRU01172"/>
    </source>
</evidence>
<dbReference type="PRINTS" id="PR00249">
    <property type="entry name" value="GPCRSECRETIN"/>
</dbReference>
<feature type="transmembrane region" description="Helical" evidence="10">
    <location>
        <begin position="777"/>
        <end position="799"/>
    </location>
</feature>
<keyword evidence="4" id="KW-0732">Signal</keyword>
<comment type="similarity">
    <text evidence="2">Belongs to the G-protein coupled receptor 2 family. Adhesion G-protein coupled receptor (ADGR) subfamily.</text>
</comment>
<feature type="transmembrane region" description="Helical" evidence="10">
    <location>
        <begin position="862"/>
        <end position="888"/>
    </location>
</feature>
<feature type="transmembrane region" description="Helical" evidence="10">
    <location>
        <begin position="811"/>
        <end position="832"/>
    </location>
</feature>